<dbReference type="KEGG" id="sesp:BN6_74540"/>
<feature type="transmembrane region" description="Helical" evidence="1">
    <location>
        <begin position="312"/>
        <end position="336"/>
    </location>
</feature>
<dbReference type="PATRIC" id="fig|1179773.3.peg.7529"/>
<feature type="transmembrane region" description="Helical" evidence="1">
    <location>
        <begin position="126"/>
        <end position="148"/>
    </location>
</feature>
<dbReference type="EMBL" id="HE804045">
    <property type="protein sequence ID" value="CCH34681.1"/>
    <property type="molecule type" value="Genomic_DNA"/>
</dbReference>
<keyword evidence="1" id="KW-0812">Transmembrane</keyword>
<evidence type="ECO:0000313" key="3">
    <source>
        <dbReference type="Proteomes" id="UP000006281"/>
    </source>
</evidence>
<dbReference type="AlphaFoldDB" id="K0K8I5"/>
<dbReference type="InterPro" id="IPR025291">
    <property type="entry name" value="DUF4153"/>
</dbReference>
<dbReference type="eggNOG" id="COG2205">
    <property type="taxonomic scope" value="Bacteria"/>
</dbReference>
<name>K0K8I5_SACES</name>
<dbReference type="STRING" id="1179773.BN6_74540"/>
<feature type="transmembrane region" description="Helical" evidence="1">
    <location>
        <begin position="203"/>
        <end position="226"/>
    </location>
</feature>
<accession>K0K8I5</accession>
<feature type="transmembrane region" description="Helical" evidence="1">
    <location>
        <begin position="66"/>
        <end position="86"/>
    </location>
</feature>
<feature type="transmembrane region" description="Helical" evidence="1">
    <location>
        <begin position="246"/>
        <end position="268"/>
    </location>
</feature>
<feature type="transmembrane region" description="Helical" evidence="1">
    <location>
        <begin position="92"/>
        <end position="114"/>
    </location>
</feature>
<feature type="transmembrane region" description="Helical" evidence="1">
    <location>
        <begin position="280"/>
        <end position="300"/>
    </location>
</feature>
<keyword evidence="1" id="KW-1133">Transmembrane helix</keyword>
<gene>
    <name evidence="2" type="ordered locus">BN6_74540</name>
</gene>
<evidence type="ECO:0000256" key="1">
    <source>
        <dbReference type="SAM" id="Phobius"/>
    </source>
</evidence>
<keyword evidence="1" id="KW-0472">Membrane</keyword>
<dbReference type="HOGENOM" id="CLU_025121_0_0_11"/>
<feature type="transmembrane region" description="Helical" evidence="1">
    <location>
        <begin position="160"/>
        <end position="182"/>
    </location>
</feature>
<dbReference type="BioCyc" id="SESP1179773:BN6_RS36015-MONOMER"/>
<dbReference type="Proteomes" id="UP000006281">
    <property type="component" value="Chromosome"/>
</dbReference>
<sequence length="444" mass="46750">MSPQRVLLTGAVAGAAAAVLVPLDRPGLGWPLLALVVFCLVKRVRPGWATLSLLLFGTGAVNASTELFPVCVLAGCAAGSLAVVGGRTARGLAFGSAAAVVGAGRAMPWLAAELRHSGVRRLSRPVLLTGLVLVVFVPLLAGADAAFAELIGSMAPDDSFGPSLFLFALVGLGTVGCLFQLHHPSAGLDGAPTLRRTLARRDWAFPVGTLVLVFAVFVGVQIRVLFGGDDYVQRTANLTYAEYARQGFWQLLLVTLLALGIVAAIARLAPVETGADRNALRALLGALSVLTLVIVASALARMWSYQQAYGFTVLRIVVAACELWLGVVFLLVIAAGVKLDGRWLTRAVVGSGFAALVVLGLVDPDRLTAEGNVARWRETGRIDVAYLARLSDDAVPAIASLPADVRRCVLQARTIRPDDWRSWNLARSQAREAVSALPPQGCAR</sequence>
<proteinExistence type="predicted"/>
<dbReference type="OrthoDB" id="9767931at2"/>
<feature type="transmembrane region" description="Helical" evidence="1">
    <location>
        <begin position="343"/>
        <end position="362"/>
    </location>
</feature>
<evidence type="ECO:0000313" key="2">
    <source>
        <dbReference type="EMBL" id="CCH34681.1"/>
    </source>
</evidence>
<dbReference type="Pfam" id="PF13687">
    <property type="entry name" value="DUF4153"/>
    <property type="match status" value="1"/>
</dbReference>
<protein>
    <submittedName>
        <fullName evidence="2">Uncharacterized protein</fullName>
    </submittedName>
</protein>
<dbReference type="RefSeq" id="WP_015104791.1">
    <property type="nucleotide sequence ID" value="NC_019673.1"/>
</dbReference>
<organism evidence="2 3">
    <name type="scientific">Saccharothrix espanaensis (strain ATCC 51144 / DSM 44229 / JCM 9112 / NBRC 15066 / NRRL 15764)</name>
    <dbReference type="NCBI Taxonomy" id="1179773"/>
    <lineage>
        <taxon>Bacteria</taxon>
        <taxon>Bacillati</taxon>
        <taxon>Actinomycetota</taxon>
        <taxon>Actinomycetes</taxon>
        <taxon>Pseudonocardiales</taxon>
        <taxon>Pseudonocardiaceae</taxon>
        <taxon>Saccharothrix</taxon>
    </lineage>
</organism>
<keyword evidence="3" id="KW-1185">Reference proteome</keyword>
<reference evidence="2 3" key="1">
    <citation type="journal article" date="2012" name="BMC Genomics">
        <title>Complete genome sequence of Saccharothrix espanaensis DSM 44229T and comparison to the other completely sequenced Pseudonocardiaceae.</title>
        <authorList>
            <person name="Strobel T."/>
            <person name="Al-Dilaimi A."/>
            <person name="Blom J."/>
            <person name="Gessner A."/>
            <person name="Kalinowski J."/>
            <person name="Luzhetska M."/>
            <person name="Puhler A."/>
            <person name="Szczepanowski R."/>
            <person name="Bechthold A."/>
            <person name="Ruckert C."/>
        </authorList>
    </citation>
    <scope>NUCLEOTIDE SEQUENCE [LARGE SCALE GENOMIC DNA]</scope>
    <source>
        <strain evidence="3">ATCC 51144 / DSM 44229 / JCM 9112 / NBRC 15066 / NRRL 15764</strain>
    </source>
</reference>